<keyword evidence="6 12" id="KW-0285">Flavoprotein</keyword>
<feature type="binding site" evidence="12">
    <location>
        <begin position="278"/>
        <end position="292"/>
    </location>
    <ligand>
        <name>NAD(+)</name>
        <dbReference type="ChEBI" id="CHEBI:57540"/>
    </ligand>
</feature>
<dbReference type="PRINTS" id="PR00411">
    <property type="entry name" value="PNDRDTASEI"/>
</dbReference>
<keyword evidence="7 12" id="KW-0819">tRNA processing</keyword>
<comment type="subunit">
    <text evidence="10 12">Homodimer. Heterotetramer of two MnmE and two MnmG subunits.</text>
</comment>
<comment type="cofactor">
    <cofactor evidence="1 12">
        <name>FAD</name>
        <dbReference type="ChEBI" id="CHEBI:57692"/>
    </cofactor>
</comment>
<keyword evidence="5 12" id="KW-0963">Cytoplasm</keyword>
<evidence type="ECO:0000256" key="4">
    <source>
        <dbReference type="ARBA" id="ARBA00020461"/>
    </source>
</evidence>
<keyword evidence="8 12" id="KW-0274">FAD</keyword>
<dbReference type="InterPro" id="IPR047001">
    <property type="entry name" value="MnmG_C_subdom"/>
</dbReference>
<dbReference type="InterPro" id="IPR002218">
    <property type="entry name" value="MnmG-rel"/>
</dbReference>
<dbReference type="InterPro" id="IPR040131">
    <property type="entry name" value="MnmG_N"/>
</dbReference>
<dbReference type="PROSITE" id="PS01280">
    <property type="entry name" value="GIDA_1"/>
    <property type="match status" value="1"/>
</dbReference>
<dbReference type="InterPro" id="IPR026904">
    <property type="entry name" value="MnmG_C"/>
</dbReference>
<evidence type="ECO:0000256" key="10">
    <source>
        <dbReference type="ARBA" id="ARBA00025948"/>
    </source>
</evidence>
<dbReference type="PANTHER" id="PTHR11806:SF0">
    <property type="entry name" value="PROTEIN MTO1 HOMOLOG, MITOCHONDRIAL"/>
    <property type="match status" value="1"/>
</dbReference>
<dbReference type="Pfam" id="PF13932">
    <property type="entry name" value="SAM_GIDA_C"/>
    <property type="match status" value="1"/>
</dbReference>
<comment type="caution">
    <text evidence="12">Lacks conserved residue(s) required for the propagation of feature annotation.</text>
</comment>
<protein>
    <recommendedName>
        <fullName evidence="4 12">tRNA uridine 5-carboxymethylaminomethyl modification enzyme MnmG</fullName>
    </recommendedName>
    <alternativeName>
        <fullName evidence="11 12">Glucose-inhibited division protein A</fullName>
    </alternativeName>
</protein>
<dbReference type="PRINTS" id="PR00368">
    <property type="entry name" value="FADPNR"/>
</dbReference>
<dbReference type="GO" id="GO:0005829">
    <property type="term" value="C:cytosol"/>
    <property type="evidence" value="ECO:0007669"/>
    <property type="project" value="TreeGrafter"/>
</dbReference>
<name>A0A2P4R5J0_9LACO</name>
<evidence type="ECO:0000256" key="2">
    <source>
        <dbReference type="ARBA" id="ARBA00003717"/>
    </source>
</evidence>
<evidence type="ECO:0000313" key="14">
    <source>
        <dbReference type="EMBL" id="POH36470.1"/>
    </source>
</evidence>
<dbReference type="AlphaFoldDB" id="A0A2P4R5J0"/>
<dbReference type="FunFam" id="1.10.10.1800:FF:000001">
    <property type="entry name" value="tRNA uridine 5-carboxymethylaminomethyl modification enzyme MnmG"/>
    <property type="match status" value="1"/>
</dbReference>
<dbReference type="Pfam" id="PF21680">
    <property type="entry name" value="GIDA_C_1st"/>
    <property type="match status" value="1"/>
</dbReference>
<sequence>MEIKEFDSETYDVIVVGAGHAGSEAALAAARMGEKTLLITINLDMVAFMPCNPSVGGPAKGIVVREIDALGGEMGRNIDKTYIQMRMLNTGKGPAVRALRAQADKNMYHRVMKDVLENEPNLTLRQGIAEKLIVEDGVCQGIVTATGARYHAKSVVLTAGTSSRGKIIIGELMYSSGPNNSIPSIKLSEDLEKRGFKLTRFKTGTPPRVNKNTIDFDQTIEQPGDKEPNHFSFETPDSNYLQHQISCWMTYTNADTHKIIRDNLNRAPMFSGVIKGVGPRYCPSIEDKVVRFADKPRHQIFLEPEGKDTQEYYVGDFSTSMPEEIQLKMLHSVAGLQNAKLMRPGYAIEYDVIEPWQLKLNLETKIVKNLFTAGQMNGTSGYEEAAGQGIMAGINAALRAQGKDPFILRRDEAYIGVLIDDLVTKGTNEPYRLLTSRAEYRLILRHDNADLRLTDYGYKLGLISDDRYNAFKEKWATIKEELDRISHKMITPKQALPFLKAHNLKPLKDGVLADHFLRRPEVHYSDIIEMVGAADYPVDRRVAEQVEIATKYDGYIKKEKMRIERLKKMESKKIPDRIDYTKIDSLATEAVQKLSKINPQTIAQASRISGVNPADIGILSVYIEQGKIAKVPAEN</sequence>
<proteinExistence type="inferred from homology"/>
<comment type="function">
    <text evidence="2 12">NAD-binding protein involved in the addition of a carboxymethylaminomethyl (cmnm) group at the wobble position (U34) of certain tRNAs, forming tRNA-cmnm(5)s(2)U34.</text>
</comment>
<reference evidence="14" key="1">
    <citation type="submission" date="2018-01" db="EMBL/GenBank/DDBJ databases">
        <title>Genome sequnecing of Lactobacillus formosensis KACC 18721.</title>
        <authorList>
            <person name="Kim S.-J."/>
            <person name="Heo J."/>
        </authorList>
    </citation>
    <scope>NUCLEOTIDE SEQUENCE</scope>
    <source>
        <strain evidence="14">KACC 18721</strain>
    </source>
</reference>
<dbReference type="InterPro" id="IPR004416">
    <property type="entry name" value="MnmG"/>
</dbReference>
<evidence type="ECO:0000256" key="1">
    <source>
        <dbReference type="ARBA" id="ARBA00001974"/>
    </source>
</evidence>
<dbReference type="PROSITE" id="PS01281">
    <property type="entry name" value="GIDA_2"/>
    <property type="match status" value="1"/>
</dbReference>
<feature type="binding site" evidence="12">
    <location>
        <begin position="17"/>
        <end position="22"/>
    </location>
    <ligand>
        <name>FAD</name>
        <dbReference type="ChEBI" id="CHEBI:57692"/>
    </ligand>
</feature>
<feature type="domain" description="tRNA uridine 5-carboxymethylaminomethyl modification enzyme C-terminal subdomain" evidence="13">
    <location>
        <begin position="550"/>
        <end position="621"/>
    </location>
</feature>
<dbReference type="FunFam" id="3.50.50.60:FF:000063">
    <property type="entry name" value="tRNA uridine 5-carboxymethylaminomethyl modification enzyme MnmG"/>
    <property type="match status" value="1"/>
</dbReference>
<dbReference type="SMART" id="SM01228">
    <property type="entry name" value="GIDA_assoc_3"/>
    <property type="match status" value="1"/>
</dbReference>
<dbReference type="PANTHER" id="PTHR11806">
    <property type="entry name" value="GLUCOSE INHIBITED DIVISION PROTEIN A"/>
    <property type="match status" value="1"/>
</dbReference>
<dbReference type="SUPFAM" id="SSF51905">
    <property type="entry name" value="FAD/NAD(P)-binding domain"/>
    <property type="match status" value="1"/>
</dbReference>
<comment type="caution">
    <text evidence="14">The sequence shown here is derived from an EMBL/GenBank/DDBJ whole genome shotgun (WGS) entry which is preliminary data.</text>
</comment>
<dbReference type="InterPro" id="IPR044920">
    <property type="entry name" value="MnmG_C_subdom_sf"/>
</dbReference>
<keyword evidence="9 12" id="KW-0520">NAD</keyword>
<dbReference type="GO" id="GO:0002098">
    <property type="term" value="P:tRNA wobble uridine modification"/>
    <property type="evidence" value="ECO:0007669"/>
    <property type="project" value="InterPro"/>
</dbReference>
<dbReference type="FunFam" id="1.10.150.570:FF:000001">
    <property type="entry name" value="tRNA uridine 5-carboxymethylaminomethyl modification enzyme MnmG"/>
    <property type="match status" value="1"/>
</dbReference>
<comment type="subcellular location">
    <subcellularLocation>
        <location evidence="12">Cytoplasm</location>
    </subcellularLocation>
</comment>
<dbReference type="Gene3D" id="3.50.50.60">
    <property type="entry name" value="FAD/NAD(P)-binding domain"/>
    <property type="match status" value="2"/>
</dbReference>
<dbReference type="GO" id="GO:0030488">
    <property type="term" value="P:tRNA methylation"/>
    <property type="evidence" value="ECO:0007669"/>
    <property type="project" value="TreeGrafter"/>
</dbReference>
<dbReference type="GO" id="GO:0050660">
    <property type="term" value="F:flavin adenine dinucleotide binding"/>
    <property type="evidence" value="ECO:0007669"/>
    <property type="project" value="UniProtKB-UniRule"/>
</dbReference>
<evidence type="ECO:0000256" key="6">
    <source>
        <dbReference type="ARBA" id="ARBA00022630"/>
    </source>
</evidence>
<evidence type="ECO:0000256" key="7">
    <source>
        <dbReference type="ARBA" id="ARBA00022694"/>
    </source>
</evidence>
<dbReference type="EMBL" id="PPWZ01000056">
    <property type="protein sequence ID" value="POH36470.1"/>
    <property type="molecule type" value="Genomic_DNA"/>
</dbReference>
<evidence type="ECO:0000256" key="5">
    <source>
        <dbReference type="ARBA" id="ARBA00022490"/>
    </source>
</evidence>
<gene>
    <name evidence="12" type="primary">mnmG</name>
    <name evidence="12" type="synonym">gidA</name>
    <name evidence="14" type="ORF">C2R26_08210</name>
</gene>
<evidence type="ECO:0000259" key="13">
    <source>
        <dbReference type="SMART" id="SM01228"/>
    </source>
</evidence>
<dbReference type="Gene3D" id="1.10.150.570">
    <property type="entry name" value="GidA associated domain, C-terminal subdomain"/>
    <property type="match status" value="1"/>
</dbReference>
<dbReference type="FunFam" id="3.50.50.60:FF:000002">
    <property type="entry name" value="tRNA uridine 5-carboxymethylaminomethyl modification enzyme MnmG"/>
    <property type="match status" value="1"/>
</dbReference>
<dbReference type="Pfam" id="PF01134">
    <property type="entry name" value="GIDA"/>
    <property type="match status" value="1"/>
</dbReference>
<dbReference type="Gene3D" id="1.10.10.1800">
    <property type="entry name" value="tRNA uridine 5-carboxymethylaminomethyl modification enzyme MnmG/GidA"/>
    <property type="match status" value="1"/>
</dbReference>
<dbReference type="NCBIfam" id="TIGR00136">
    <property type="entry name" value="mnmG_gidA"/>
    <property type="match status" value="1"/>
</dbReference>
<dbReference type="HAMAP" id="MF_00129">
    <property type="entry name" value="MnmG_GidA"/>
    <property type="match status" value="1"/>
</dbReference>
<evidence type="ECO:0000256" key="12">
    <source>
        <dbReference type="HAMAP-Rule" id="MF_00129"/>
    </source>
</evidence>
<evidence type="ECO:0000256" key="11">
    <source>
        <dbReference type="ARBA" id="ARBA00031800"/>
    </source>
</evidence>
<evidence type="ECO:0000256" key="3">
    <source>
        <dbReference type="ARBA" id="ARBA00007653"/>
    </source>
</evidence>
<dbReference type="InterPro" id="IPR020595">
    <property type="entry name" value="MnmG-rel_CS"/>
</dbReference>
<evidence type="ECO:0000256" key="8">
    <source>
        <dbReference type="ARBA" id="ARBA00022827"/>
    </source>
</evidence>
<evidence type="ECO:0000256" key="9">
    <source>
        <dbReference type="ARBA" id="ARBA00023027"/>
    </source>
</evidence>
<accession>A0A2P4R5J0</accession>
<organism evidence="14">
    <name type="scientific">Companilactobacillus formosensis</name>
    <dbReference type="NCBI Taxonomy" id="1617889"/>
    <lineage>
        <taxon>Bacteria</taxon>
        <taxon>Bacillati</taxon>
        <taxon>Bacillota</taxon>
        <taxon>Bacilli</taxon>
        <taxon>Lactobacillales</taxon>
        <taxon>Lactobacillaceae</taxon>
        <taxon>Companilactobacillus</taxon>
    </lineage>
</organism>
<dbReference type="InterPro" id="IPR049312">
    <property type="entry name" value="GIDA_C_N"/>
</dbReference>
<dbReference type="InterPro" id="IPR036188">
    <property type="entry name" value="FAD/NAD-bd_sf"/>
</dbReference>
<comment type="similarity">
    <text evidence="3 12">Belongs to the MnmG family.</text>
</comment>